<comment type="caution">
    <text evidence="1">The sequence shown here is derived from an EMBL/GenBank/DDBJ whole genome shotgun (WGS) entry which is preliminary data.</text>
</comment>
<evidence type="ECO:0000313" key="2">
    <source>
        <dbReference type="Proteomes" id="UP001254165"/>
    </source>
</evidence>
<accession>A0ABU3NRX4</accession>
<proteinExistence type="predicted"/>
<gene>
    <name evidence="1" type="ORF">QYE77_14995</name>
</gene>
<organism evidence="1 2">
    <name type="scientific">Thermanaerothrix solaris</name>
    <dbReference type="NCBI Taxonomy" id="3058434"/>
    <lineage>
        <taxon>Bacteria</taxon>
        <taxon>Bacillati</taxon>
        <taxon>Chloroflexota</taxon>
        <taxon>Anaerolineae</taxon>
        <taxon>Anaerolineales</taxon>
        <taxon>Anaerolineaceae</taxon>
        <taxon>Thermanaerothrix</taxon>
    </lineage>
</organism>
<sequence>MYPKSYTLIIPLTPYNVREIQKAIQVSIEHDVPVVAQVFGYFKRKRIDPVFELIDVEDGLVAAETVRLIIHYENTLEIQVLRSERMYINIIELEIDEETFLS</sequence>
<keyword evidence="1" id="KW-0614">Plasmid</keyword>
<dbReference type="Proteomes" id="UP001254165">
    <property type="component" value="Unassembled WGS sequence"/>
</dbReference>
<dbReference type="EMBL" id="JAUHMF010000010">
    <property type="protein sequence ID" value="MDT8899570.1"/>
    <property type="molecule type" value="Genomic_DNA"/>
</dbReference>
<protein>
    <submittedName>
        <fullName evidence="1">Uncharacterized protein</fullName>
    </submittedName>
</protein>
<geneLocation type="plasmid" evidence="1">
    <name>p4228-RoL</name>
</geneLocation>
<reference evidence="1 2" key="1">
    <citation type="submission" date="2023-07" db="EMBL/GenBank/DDBJ databases">
        <title>Novel species of Thermanaerothrix with wide hydrolytic capabilities.</title>
        <authorList>
            <person name="Zayulina K.S."/>
            <person name="Podosokorskaya O.A."/>
            <person name="Elcheninov A.G."/>
        </authorList>
    </citation>
    <scope>NUCLEOTIDE SEQUENCE [LARGE SCALE GENOMIC DNA]</scope>
    <source>
        <strain evidence="1 2">4228-RoL</strain>
        <plasmid evidence="1">p4228-RoL</plasmid>
    </source>
</reference>
<dbReference type="RefSeq" id="WP_315626354.1">
    <property type="nucleotide sequence ID" value="NZ_JAUHMF010000010.1"/>
</dbReference>
<keyword evidence="2" id="KW-1185">Reference proteome</keyword>
<evidence type="ECO:0000313" key="1">
    <source>
        <dbReference type="EMBL" id="MDT8899570.1"/>
    </source>
</evidence>
<name>A0ABU3NRX4_9CHLR</name>